<reference evidence="5" key="1">
    <citation type="submission" date="2018-11" db="EMBL/GenBank/DDBJ databases">
        <authorList>
            <person name="Alioto T."/>
            <person name="Alioto T."/>
        </authorList>
    </citation>
    <scope>NUCLEOTIDE SEQUENCE</scope>
</reference>
<sequence>MNNPIHRQRITKSGWLRKQGGMVRTWHRRWFCLNGDCLFYFTKEDDLRPQGSIFLPGNRIAEIQWTPDDSDKYLFEICPDAELCKTQSRTAPSEVFQLCAGNNDERQQWMKAIRKVIYSDIGGAIFGQSIEETMLYEQRMKRSIPYLIEQSVEFLTQYGLEVEGIFRLPGRTTLIKELKDRIDCAERIVFDISEHDVHSVASLLKMYFRELPESIIPSSYYQRLMNVAMNFQDAKETEKKAAAVANAADALSSLPDDNYVIVKYLCEFLRKVGEKSHINKMTTLNLATVFGPNIIRNVIEADSPELMMATADLTQQLCFLLINNCEEIFIDKKEEDKLEETKPEVPVENLLDFSDKPESEDEIKPLPRLSLRSNIAGSRGSSLLTSVTEELEKRKDNNILQPLFPSCRNSDKQNTSGMDLLDFTEPVKKESDNNNIISPSDPPKQKPIPPARRKKKSPNGSDDLSPTSPLSRTNSTDKTESEAIQDLKTLNEQLKTELERTRKEYEAKIQDLKTNYNGKINVLRTNSANSEKIYKDRIQAINQQHSNQMEDLRKELEKERIDRNGAVSKVMKLQTELNRYHLQYGQLHSPT</sequence>
<dbReference type="InterPro" id="IPR051025">
    <property type="entry name" value="RhoGAP"/>
</dbReference>
<proteinExistence type="predicted"/>
<comment type="caution">
    <text evidence="5">The sequence shown here is derived from an EMBL/GenBank/DDBJ whole genome shotgun (WGS) entry which is preliminary data.</text>
</comment>
<feature type="region of interest" description="Disordered" evidence="2">
    <location>
        <begin position="430"/>
        <end position="488"/>
    </location>
</feature>
<dbReference type="Gene3D" id="1.10.555.10">
    <property type="entry name" value="Rho GTPase activation protein"/>
    <property type="match status" value="1"/>
</dbReference>
<feature type="domain" description="PH" evidence="3">
    <location>
        <begin position="9"/>
        <end position="118"/>
    </location>
</feature>
<dbReference type="Pfam" id="PF00620">
    <property type="entry name" value="RhoGAP"/>
    <property type="match status" value="1"/>
</dbReference>
<feature type="compositionally biased region" description="Polar residues" evidence="2">
    <location>
        <begin position="459"/>
        <end position="474"/>
    </location>
</feature>
<evidence type="ECO:0000259" key="4">
    <source>
        <dbReference type="PROSITE" id="PS50238"/>
    </source>
</evidence>
<dbReference type="FunFam" id="2.30.29.30:FF:000286">
    <property type="entry name" value="PH-protein kinase domain containing protein"/>
    <property type="match status" value="1"/>
</dbReference>
<evidence type="ECO:0000256" key="1">
    <source>
        <dbReference type="ARBA" id="ARBA00022468"/>
    </source>
</evidence>
<dbReference type="SMART" id="SM00233">
    <property type="entry name" value="PH"/>
    <property type="match status" value="1"/>
</dbReference>
<dbReference type="InterPro" id="IPR008936">
    <property type="entry name" value="Rho_GTPase_activation_prot"/>
</dbReference>
<dbReference type="InterPro" id="IPR011993">
    <property type="entry name" value="PH-like_dom_sf"/>
</dbReference>
<feature type="domain" description="Rho-GAP" evidence="4">
    <location>
        <begin position="128"/>
        <end position="329"/>
    </location>
</feature>
<evidence type="ECO:0000259" key="3">
    <source>
        <dbReference type="PROSITE" id="PS50003"/>
    </source>
</evidence>
<organism evidence="5 6">
    <name type="scientific">Mytilus galloprovincialis</name>
    <name type="common">Mediterranean mussel</name>
    <dbReference type="NCBI Taxonomy" id="29158"/>
    <lineage>
        <taxon>Eukaryota</taxon>
        <taxon>Metazoa</taxon>
        <taxon>Spiralia</taxon>
        <taxon>Lophotrochozoa</taxon>
        <taxon>Mollusca</taxon>
        <taxon>Bivalvia</taxon>
        <taxon>Autobranchia</taxon>
        <taxon>Pteriomorphia</taxon>
        <taxon>Mytilida</taxon>
        <taxon>Mytiloidea</taxon>
        <taxon>Mytilidae</taxon>
        <taxon>Mytilinae</taxon>
        <taxon>Mytilus</taxon>
    </lineage>
</organism>
<protein>
    <submittedName>
        <fullName evidence="5">Rho GTPase-activating protein 22/24/25</fullName>
    </submittedName>
</protein>
<dbReference type="PROSITE" id="PS50003">
    <property type="entry name" value="PH_DOMAIN"/>
    <property type="match status" value="1"/>
</dbReference>
<dbReference type="SUPFAM" id="SSF48350">
    <property type="entry name" value="GTPase activation domain, GAP"/>
    <property type="match status" value="1"/>
</dbReference>
<dbReference type="AlphaFoldDB" id="A0A8B6EJ11"/>
<dbReference type="SMART" id="SM00324">
    <property type="entry name" value="RhoGAP"/>
    <property type="match status" value="1"/>
</dbReference>
<dbReference type="Pfam" id="PF00169">
    <property type="entry name" value="PH"/>
    <property type="match status" value="1"/>
</dbReference>
<dbReference type="InterPro" id="IPR000198">
    <property type="entry name" value="RhoGAP_dom"/>
</dbReference>
<dbReference type="GO" id="GO:0005096">
    <property type="term" value="F:GTPase activator activity"/>
    <property type="evidence" value="ECO:0007669"/>
    <property type="project" value="UniProtKB-KW"/>
</dbReference>
<evidence type="ECO:0000256" key="2">
    <source>
        <dbReference type="SAM" id="MobiDB-lite"/>
    </source>
</evidence>
<gene>
    <name evidence="5" type="ORF">MGAL_10B089312</name>
</gene>
<keyword evidence="6" id="KW-1185">Reference proteome</keyword>
<name>A0A8B6EJ11_MYTGA</name>
<dbReference type="InterPro" id="IPR001849">
    <property type="entry name" value="PH_domain"/>
</dbReference>
<evidence type="ECO:0000313" key="5">
    <source>
        <dbReference type="EMBL" id="VDI34733.1"/>
    </source>
</evidence>
<accession>A0A8B6EJ11</accession>
<dbReference type="EMBL" id="UYJE01005181">
    <property type="protein sequence ID" value="VDI34733.1"/>
    <property type="molecule type" value="Genomic_DNA"/>
</dbReference>
<dbReference type="PANTHER" id="PTHR15228:SF24">
    <property type="entry name" value="RHO-GAP DOMAIN-CONTAINING PROTEIN"/>
    <property type="match status" value="1"/>
</dbReference>
<feature type="compositionally biased region" description="Pro residues" evidence="2">
    <location>
        <begin position="440"/>
        <end position="450"/>
    </location>
</feature>
<dbReference type="GO" id="GO:0051056">
    <property type="term" value="P:regulation of small GTPase mediated signal transduction"/>
    <property type="evidence" value="ECO:0007669"/>
    <property type="project" value="UniProtKB-ARBA"/>
</dbReference>
<dbReference type="PANTHER" id="PTHR15228">
    <property type="entry name" value="SPERMATHECAL PHYSIOLOGY VARIANT"/>
    <property type="match status" value="1"/>
</dbReference>
<dbReference type="SUPFAM" id="SSF50729">
    <property type="entry name" value="PH domain-like"/>
    <property type="match status" value="1"/>
</dbReference>
<dbReference type="PROSITE" id="PS50238">
    <property type="entry name" value="RHOGAP"/>
    <property type="match status" value="1"/>
</dbReference>
<dbReference type="Gene3D" id="2.30.29.30">
    <property type="entry name" value="Pleckstrin-homology domain (PH domain)/Phosphotyrosine-binding domain (PTB)"/>
    <property type="match status" value="1"/>
</dbReference>
<keyword evidence="1" id="KW-0343">GTPase activation</keyword>
<dbReference type="OrthoDB" id="185175at2759"/>
<dbReference type="GO" id="GO:0007165">
    <property type="term" value="P:signal transduction"/>
    <property type="evidence" value="ECO:0007669"/>
    <property type="project" value="InterPro"/>
</dbReference>
<dbReference type="Proteomes" id="UP000596742">
    <property type="component" value="Unassembled WGS sequence"/>
</dbReference>
<evidence type="ECO:0000313" key="6">
    <source>
        <dbReference type="Proteomes" id="UP000596742"/>
    </source>
</evidence>